<accession>A0A9W3AAA9</accession>
<evidence type="ECO:0000313" key="3">
    <source>
        <dbReference type="Proteomes" id="UP001165740"/>
    </source>
</evidence>
<sequence length="367" mass="41298">MKKHVTTYDTWIRSTRQRQTRAPAMSNATHHEVHSETPLFTGERGNSSPTNANSTGDSNILFISVIALSVLVTLLIVIIIYLQRKKIKRVCLPTIPDNVDQTATMEEVTEDQSNQEFTPLSSEDVVTRNETLRLDIETESIASDSINVTDLYKLFDLLIDVLEPSGCVKLFLNLDPDGNFNDVLSQRNYKTCFQFFVDWTSKHSNANHGDILKRSLAQTGYKLPPEDEFYDVSSENQDDGVIISKLLVSLAKSRLLKYEFGQFCLRLAGRLSVTQIWQVTEEMKLTTVMRLKAQFGSIDAAFAQTLTEWGLRSPGSSSGGSEWDKLMLLKSSLQESCGKEAEVVFEECAADIVDFLKRYSLDEGHNN</sequence>
<dbReference type="GeneID" id="129926080"/>
<dbReference type="AlphaFoldDB" id="A0A9W3AAA9"/>
<dbReference type="OrthoDB" id="10298645at2759"/>
<dbReference type="Proteomes" id="UP001165740">
    <property type="component" value="Chromosome 4"/>
</dbReference>
<evidence type="ECO:0000256" key="1">
    <source>
        <dbReference type="SAM" id="MobiDB-lite"/>
    </source>
</evidence>
<proteinExistence type="predicted"/>
<keyword evidence="3" id="KW-1185">Reference proteome</keyword>
<keyword evidence="2" id="KW-0472">Membrane</keyword>
<dbReference type="RefSeq" id="XP_055884103.1">
    <property type="nucleotide sequence ID" value="XM_056028128.1"/>
</dbReference>
<feature type="region of interest" description="Disordered" evidence="1">
    <location>
        <begin position="1"/>
        <end position="53"/>
    </location>
</feature>
<name>A0A9W3AAA9_BIOGL</name>
<keyword evidence="2" id="KW-1133">Transmembrane helix</keyword>
<feature type="transmembrane region" description="Helical" evidence="2">
    <location>
        <begin position="60"/>
        <end position="82"/>
    </location>
</feature>
<reference evidence="4" key="1">
    <citation type="submission" date="2025-08" db="UniProtKB">
        <authorList>
            <consortium name="RefSeq"/>
        </authorList>
    </citation>
    <scope>IDENTIFICATION</scope>
</reference>
<evidence type="ECO:0000256" key="2">
    <source>
        <dbReference type="SAM" id="Phobius"/>
    </source>
</evidence>
<organism evidence="3 4">
    <name type="scientific">Biomphalaria glabrata</name>
    <name type="common">Bloodfluke planorb</name>
    <name type="synonym">Freshwater snail</name>
    <dbReference type="NCBI Taxonomy" id="6526"/>
    <lineage>
        <taxon>Eukaryota</taxon>
        <taxon>Metazoa</taxon>
        <taxon>Spiralia</taxon>
        <taxon>Lophotrochozoa</taxon>
        <taxon>Mollusca</taxon>
        <taxon>Gastropoda</taxon>
        <taxon>Heterobranchia</taxon>
        <taxon>Euthyneura</taxon>
        <taxon>Panpulmonata</taxon>
        <taxon>Hygrophila</taxon>
        <taxon>Lymnaeoidea</taxon>
        <taxon>Planorbidae</taxon>
        <taxon>Biomphalaria</taxon>
    </lineage>
</organism>
<gene>
    <name evidence="4" type="primary">LOC129926080</name>
</gene>
<protein>
    <submittedName>
        <fullName evidence="4">Uncharacterized protein LOC129926080</fullName>
    </submittedName>
</protein>
<feature type="compositionally biased region" description="Polar residues" evidence="1">
    <location>
        <begin position="44"/>
        <end position="53"/>
    </location>
</feature>
<evidence type="ECO:0000313" key="4">
    <source>
        <dbReference type="RefSeq" id="XP_055884103.1"/>
    </source>
</evidence>
<keyword evidence="2" id="KW-0812">Transmembrane</keyword>